<dbReference type="SMART" id="SM00564">
    <property type="entry name" value="PQQ"/>
    <property type="match status" value="1"/>
</dbReference>
<accession>A0AA39VL29</accession>
<dbReference type="GO" id="GO:0005829">
    <property type="term" value="C:cytosol"/>
    <property type="evidence" value="ECO:0007669"/>
    <property type="project" value="TreeGrafter"/>
</dbReference>
<protein>
    <recommendedName>
        <fullName evidence="1">RNA helicase</fullName>
        <ecNumber evidence="1">3.6.4.13</ecNumber>
    </recommendedName>
</protein>
<dbReference type="InterPro" id="IPR015943">
    <property type="entry name" value="WD40/YVTN_repeat-like_dom_sf"/>
</dbReference>
<comment type="catalytic activity">
    <reaction evidence="7">
        <text>ATP + H2O = ADP + phosphate + H(+)</text>
        <dbReference type="Rhea" id="RHEA:13065"/>
        <dbReference type="ChEBI" id="CHEBI:15377"/>
        <dbReference type="ChEBI" id="CHEBI:15378"/>
        <dbReference type="ChEBI" id="CHEBI:30616"/>
        <dbReference type="ChEBI" id="CHEBI:43474"/>
        <dbReference type="ChEBI" id="CHEBI:456216"/>
        <dbReference type="EC" id="3.6.4.13"/>
    </reaction>
</comment>
<dbReference type="SUPFAM" id="SSF50998">
    <property type="entry name" value="Quinoprotein alcohol dehydrogenase-like"/>
    <property type="match status" value="1"/>
</dbReference>
<evidence type="ECO:0000256" key="6">
    <source>
        <dbReference type="ARBA" id="ARBA00022884"/>
    </source>
</evidence>
<dbReference type="AlphaFoldDB" id="A0AA39VL29"/>
<organism evidence="10 11">
    <name type="scientific">Acer saccharum</name>
    <name type="common">Sugar maple</name>
    <dbReference type="NCBI Taxonomy" id="4024"/>
    <lineage>
        <taxon>Eukaryota</taxon>
        <taxon>Viridiplantae</taxon>
        <taxon>Streptophyta</taxon>
        <taxon>Embryophyta</taxon>
        <taxon>Tracheophyta</taxon>
        <taxon>Spermatophyta</taxon>
        <taxon>Magnoliopsida</taxon>
        <taxon>eudicotyledons</taxon>
        <taxon>Gunneridae</taxon>
        <taxon>Pentapetalae</taxon>
        <taxon>rosids</taxon>
        <taxon>malvids</taxon>
        <taxon>Sapindales</taxon>
        <taxon>Sapindaceae</taxon>
        <taxon>Hippocastanoideae</taxon>
        <taxon>Acereae</taxon>
        <taxon>Acer</taxon>
    </lineage>
</organism>
<dbReference type="InterPro" id="IPR027417">
    <property type="entry name" value="P-loop_NTPase"/>
</dbReference>
<evidence type="ECO:0000313" key="10">
    <source>
        <dbReference type="EMBL" id="KAK0583947.1"/>
    </source>
</evidence>
<keyword evidence="3" id="KW-0378">Hydrolase</keyword>
<dbReference type="Gene3D" id="2.130.10.10">
    <property type="entry name" value="YVTN repeat-like/Quinoprotein amine dehydrogenase"/>
    <property type="match status" value="1"/>
</dbReference>
<dbReference type="InterPro" id="IPR001650">
    <property type="entry name" value="Helicase_C-like"/>
</dbReference>
<feature type="domain" description="Helicase C-terminal" evidence="9">
    <location>
        <begin position="74"/>
        <end position="249"/>
    </location>
</feature>
<dbReference type="CDD" id="cd18787">
    <property type="entry name" value="SF2_C_DEAD"/>
    <property type="match status" value="1"/>
</dbReference>
<evidence type="ECO:0000256" key="4">
    <source>
        <dbReference type="ARBA" id="ARBA00022806"/>
    </source>
</evidence>
<proteinExistence type="predicted"/>
<reference evidence="10" key="2">
    <citation type="submission" date="2023-06" db="EMBL/GenBank/DDBJ databases">
        <authorList>
            <person name="Swenson N.G."/>
            <person name="Wegrzyn J.L."/>
            <person name="Mcevoy S.L."/>
        </authorList>
    </citation>
    <scope>NUCLEOTIDE SEQUENCE</scope>
    <source>
        <strain evidence="10">NS2018</strain>
        <tissue evidence="10">Leaf</tissue>
    </source>
</reference>
<name>A0AA39VL29_ACESA</name>
<keyword evidence="4" id="KW-0347">Helicase</keyword>
<dbReference type="SMART" id="SM00490">
    <property type="entry name" value="HELICc"/>
    <property type="match status" value="1"/>
</dbReference>
<evidence type="ECO:0000259" key="9">
    <source>
        <dbReference type="PROSITE" id="PS51194"/>
    </source>
</evidence>
<evidence type="ECO:0000256" key="2">
    <source>
        <dbReference type="ARBA" id="ARBA00022741"/>
    </source>
</evidence>
<keyword evidence="5" id="KW-0067">ATP-binding</keyword>
<keyword evidence="6" id="KW-0694">RNA-binding</keyword>
<evidence type="ECO:0000256" key="8">
    <source>
        <dbReference type="SAM" id="MobiDB-lite"/>
    </source>
</evidence>
<evidence type="ECO:0000313" key="11">
    <source>
        <dbReference type="Proteomes" id="UP001168877"/>
    </source>
</evidence>
<dbReference type="PANTHER" id="PTHR47959:SF15">
    <property type="entry name" value="RNA HELICASE"/>
    <property type="match status" value="1"/>
</dbReference>
<dbReference type="EC" id="3.6.4.13" evidence="1"/>
<evidence type="ECO:0000256" key="3">
    <source>
        <dbReference type="ARBA" id="ARBA00022801"/>
    </source>
</evidence>
<evidence type="ECO:0000256" key="7">
    <source>
        <dbReference type="ARBA" id="ARBA00047984"/>
    </source>
</evidence>
<gene>
    <name evidence="10" type="ORF">LWI29_005491</name>
</gene>
<sequence length="300" mass="33736">MWELIKRQPKKVWEGEEDKGCWEGKDVSATPSIFNGTLYFPSWNGQIYAVKASDGSLVWKKNLQNLTGFSPTSGLVANVNWTVSRATPTIVVDDHHDHDLLIIGVYAMNKNADFETAWEIKEKLCYELIEVEGDGKADMVFCCIQEMDIDNIMREDTIDDFRVGKILVLIATDVIAHGMDFKGVNCVINYDFPDSAAAYIHRLGRSGRAGRSGEAISFYAEDDIPFLRNIAFVMEASGCEVPSWIKALPNLRGKKHCPRRESISTKPKDKTEGEANQKVTKGEEASPTKSFDFNQNERRN</sequence>
<keyword evidence="2" id="KW-0547">Nucleotide-binding</keyword>
<dbReference type="PANTHER" id="PTHR47959">
    <property type="entry name" value="ATP-DEPENDENT RNA HELICASE RHLE-RELATED"/>
    <property type="match status" value="1"/>
</dbReference>
<evidence type="ECO:0000256" key="5">
    <source>
        <dbReference type="ARBA" id="ARBA00022840"/>
    </source>
</evidence>
<evidence type="ECO:0000256" key="1">
    <source>
        <dbReference type="ARBA" id="ARBA00012552"/>
    </source>
</evidence>
<dbReference type="GO" id="GO:0003723">
    <property type="term" value="F:RNA binding"/>
    <property type="evidence" value="ECO:0007669"/>
    <property type="project" value="UniProtKB-KW"/>
</dbReference>
<dbReference type="InterPro" id="IPR018391">
    <property type="entry name" value="PQQ_b-propeller_rpt"/>
</dbReference>
<comment type="caution">
    <text evidence="10">The sequence shown here is derived from an EMBL/GenBank/DDBJ whole genome shotgun (WGS) entry which is preliminary data.</text>
</comment>
<dbReference type="GO" id="GO:0005524">
    <property type="term" value="F:ATP binding"/>
    <property type="evidence" value="ECO:0007669"/>
    <property type="project" value="UniProtKB-KW"/>
</dbReference>
<feature type="compositionally biased region" description="Basic and acidic residues" evidence="8">
    <location>
        <begin position="259"/>
        <end position="286"/>
    </location>
</feature>
<reference evidence="10" key="1">
    <citation type="journal article" date="2022" name="Plant J.">
        <title>Strategies of tolerance reflected in two North American maple genomes.</title>
        <authorList>
            <person name="McEvoy S.L."/>
            <person name="Sezen U.U."/>
            <person name="Trouern-Trend A."/>
            <person name="McMahon S.M."/>
            <person name="Schaberg P.G."/>
            <person name="Yang J."/>
            <person name="Wegrzyn J.L."/>
            <person name="Swenson N.G."/>
        </authorList>
    </citation>
    <scope>NUCLEOTIDE SEQUENCE</scope>
    <source>
        <strain evidence="10">NS2018</strain>
    </source>
</reference>
<dbReference type="GO" id="GO:0016787">
    <property type="term" value="F:hydrolase activity"/>
    <property type="evidence" value="ECO:0007669"/>
    <property type="project" value="UniProtKB-KW"/>
</dbReference>
<dbReference type="SUPFAM" id="SSF52540">
    <property type="entry name" value="P-loop containing nucleoside triphosphate hydrolases"/>
    <property type="match status" value="1"/>
</dbReference>
<dbReference type="Gene3D" id="3.40.50.300">
    <property type="entry name" value="P-loop containing nucleotide triphosphate hydrolases"/>
    <property type="match status" value="1"/>
</dbReference>
<dbReference type="GO" id="GO:0003724">
    <property type="term" value="F:RNA helicase activity"/>
    <property type="evidence" value="ECO:0007669"/>
    <property type="project" value="UniProtKB-EC"/>
</dbReference>
<dbReference type="EMBL" id="JAUESC010000383">
    <property type="protein sequence ID" value="KAK0583947.1"/>
    <property type="molecule type" value="Genomic_DNA"/>
</dbReference>
<dbReference type="PROSITE" id="PS51194">
    <property type="entry name" value="HELICASE_CTER"/>
    <property type="match status" value="1"/>
</dbReference>
<dbReference type="Pfam" id="PF00271">
    <property type="entry name" value="Helicase_C"/>
    <property type="match status" value="1"/>
</dbReference>
<dbReference type="Proteomes" id="UP001168877">
    <property type="component" value="Unassembled WGS sequence"/>
</dbReference>
<dbReference type="InterPro" id="IPR050079">
    <property type="entry name" value="DEAD_box_RNA_helicase"/>
</dbReference>
<dbReference type="InterPro" id="IPR011047">
    <property type="entry name" value="Quinoprotein_ADH-like_sf"/>
</dbReference>
<keyword evidence="11" id="KW-1185">Reference proteome</keyword>
<feature type="region of interest" description="Disordered" evidence="8">
    <location>
        <begin position="256"/>
        <end position="300"/>
    </location>
</feature>